<dbReference type="EnsemblPlants" id="AES63400">
    <property type="protein sequence ID" value="AES63400"/>
    <property type="gene ID" value="MTR_2g008300"/>
</dbReference>
<name>G7ILB2_MEDTR</name>
<dbReference type="AlphaFoldDB" id="G7ILB2"/>
<reference evidence="2" key="3">
    <citation type="submission" date="2015-04" db="UniProtKB">
        <authorList>
            <consortium name="EnsemblPlants"/>
        </authorList>
    </citation>
    <scope>IDENTIFICATION</scope>
    <source>
        <strain evidence="2">cv. Jemalong A17</strain>
    </source>
</reference>
<dbReference type="PaxDb" id="3880-AES63400"/>
<protein>
    <submittedName>
        <fullName evidence="1 2">Uncharacterized protein</fullName>
    </submittedName>
</protein>
<organism evidence="1 3">
    <name type="scientific">Medicago truncatula</name>
    <name type="common">Barrel medic</name>
    <name type="synonym">Medicago tribuloides</name>
    <dbReference type="NCBI Taxonomy" id="3880"/>
    <lineage>
        <taxon>Eukaryota</taxon>
        <taxon>Viridiplantae</taxon>
        <taxon>Streptophyta</taxon>
        <taxon>Embryophyta</taxon>
        <taxon>Tracheophyta</taxon>
        <taxon>Spermatophyta</taxon>
        <taxon>Magnoliopsida</taxon>
        <taxon>eudicotyledons</taxon>
        <taxon>Gunneridae</taxon>
        <taxon>Pentapetalae</taxon>
        <taxon>rosids</taxon>
        <taxon>fabids</taxon>
        <taxon>Fabales</taxon>
        <taxon>Fabaceae</taxon>
        <taxon>Papilionoideae</taxon>
        <taxon>50 kb inversion clade</taxon>
        <taxon>NPAAA clade</taxon>
        <taxon>Hologalegina</taxon>
        <taxon>IRL clade</taxon>
        <taxon>Trifolieae</taxon>
        <taxon>Medicago</taxon>
    </lineage>
</organism>
<dbReference type="Proteomes" id="UP000002051">
    <property type="component" value="Chromosome 2"/>
</dbReference>
<reference evidence="1 3" key="1">
    <citation type="journal article" date="2011" name="Nature">
        <title>The Medicago genome provides insight into the evolution of rhizobial symbioses.</title>
        <authorList>
            <person name="Young N.D."/>
            <person name="Debelle F."/>
            <person name="Oldroyd G.E."/>
            <person name="Geurts R."/>
            <person name="Cannon S.B."/>
            <person name="Udvardi M.K."/>
            <person name="Benedito V.A."/>
            <person name="Mayer K.F."/>
            <person name="Gouzy J."/>
            <person name="Schoof H."/>
            <person name="Van de Peer Y."/>
            <person name="Proost S."/>
            <person name="Cook D.R."/>
            <person name="Meyers B.C."/>
            <person name="Spannagl M."/>
            <person name="Cheung F."/>
            <person name="De Mita S."/>
            <person name="Krishnakumar V."/>
            <person name="Gundlach H."/>
            <person name="Zhou S."/>
            <person name="Mudge J."/>
            <person name="Bharti A.K."/>
            <person name="Murray J.D."/>
            <person name="Naoumkina M.A."/>
            <person name="Rosen B."/>
            <person name="Silverstein K.A."/>
            <person name="Tang H."/>
            <person name="Rombauts S."/>
            <person name="Zhao P.X."/>
            <person name="Zhou P."/>
            <person name="Barbe V."/>
            <person name="Bardou P."/>
            <person name="Bechner M."/>
            <person name="Bellec A."/>
            <person name="Berger A."/>
            <person name="Berges H."/>
            <person name="Bidwell S."/>
            <person name="Bisseling T."/>
            <person name="Choisne N."/>
            <person name="Couloux A."/>
            <person name="Denny R."/>
            <person name="Deshpande S."/>
            <person name="Dai X."/>
            <person name="Doyle J.J."/>
            <person name="Dudez A.M."/>
            <person name="Farmer A.D."/>
            <person name="Fouteau S."/>
            <person name="Franken C."/>
            <person name="Gibelin C."/>
            <person name="Gish J."/>
            <person name="Goldstein S."/>
            <person name="Gonzalez A.J."/>
            <person name="Green P.J."/>
            <person name="Hallab A."/>
            <person name="Hartog M."/>
            <person name="Hua A."/>
            <person name="Humphray S.J."/>
            <person name="Jeong D.H."/>
            <person name="Jing Y."/>
            <person name="Jocker A."/>
            <person name="Kenton S.M."/>
            <person name="Kim D.J."/>
            <person name="Klee K."/>
            <person name="Lai H."/>
            <person name="Lang C."/>
            <person name="Lin S."/>
            <person name="Macmil S.L."/>
            <person name="Magdelenat G."/>
            <person name="Matthews L."/>
            <person name="McCorrison J."/>
            <person name="Monaghan E.L."/>
            <person name="Mun J.H."/>
            <person name="Najar F.Z."/>
            <person name="Nicholson C."/>
            <person name="Noirot C."/>
            <person name="O'Bleness M."/>
            <person name="Paule C.R."/>
            <person name="Poulain J."/>
            <person name="Prion F."/>
            <person name="Qin B."/>
            <person name="Qu C."/>
            <person name="Retzel E.F."/>
            <person name="Riddle C."/>
            <person name="Sallet E."/>
            <person name="Samain S."/>
            <person name="Samson N."/>
            <person name="Sanders I."/>
            <person name="Saurat O."/>
            <person name="Scarpelli C."/>
            <person name="Schiex T."/>
            <person name="Segurens B."/>
            <person name="Severin A.J."/>
            <person name="Sherrier D.J."/>
            <person name="Shi R."/>
            <person name="Sims S."/>
            <person name="Singer S.R."/>
            <person name="Sinharoy S."/>
            <person name="Sterck L."/>
            <person name="Viollet A."/>
            <person name="Wang B.B."/>
            <person name="Wang K."/>
            <person name="Wang M."/>
            <person name="Wang X."/>
            <person name="Warfsmann J."/>
            <person name="Weissenbach J."/>
            <person name="White D.D."/>
            <person name="White J.D."/>
            <person name="Wiley G.B."/>
            <person name="Wincker P."/>
            <person name="Xing Y."/>
            <person name="Yang L."/>
            <person name="Yao Z."/>
            <person name="Ying F."/>
            <person name="Zhai J."/>
            <person name="Zhou L."/>
            <person name="Zuber A."/>
            <person name="Denarie J."/>
            <person name="Dixon R.A."/>
            <person name="May G.D."/>
            <person name="Schwartz D.C."/>
            <person name="Rogers J."/>
            <person name="Quetier F."/>
            <person name="Town C.D."/>
            <person name="Roe B.A."/>
        </authorList>
    </citation>
    <scope>NUCLEOTIDE SEQUENCE [LARGE SCALE GENOMIC DNA]</scope>
    <source>
        <strain evidence="1">A17</strain>
        <strain evidence="2 3">cv. Jemalong A17</strain>
    </source>
</reference>
<evidence type="ECO:0000313" key="2">
    <source>
        <dbReference type="EnsemblPlants" id="AES63400"/>
    </source>
</evidence>
<reference evidence="1 3" key="2">
    <citation type="journal article" date="2014" name="BMC Genomics">
        <title>An improved genome release (version Mt4.0) for the model legume Medicago truncatula.</title>
        <authorList>
            <person name="Tang H."/>
            <person name="Krishnakumar V."/>
            <person name="Bidwell S."/>
            <person name="Rosen B."/>
            <person name="Chan A."/>
            <person name="Zhou S."/>
            <person name="Gentzbittel L."/>
            <person name="Childs K.L."/>
            <person name="Yandell M."/>
            <person name="Gundlach H."/>
            <person name="Mayer K.F."/>
            <person name="Schwartz D.C."/>
            <person name="Town C.D."/>
        </authorList>
    </citation>
    <scope>GENOME REANNOTATION</scope>
    <source>
        <strain evidence="2 3">cv. Jemalong A17</strain>
    </source>
</reference>
<dbReference type="HOGENOM" id="CLU_2779617_0_0_1"/>
<accession>G7ILB2</accession>
<sequence length="69" mass="7678">MCFLVTLDLCRLSVKGFSLSSIGFGFPSLKTLSLQLIKLNGIQDFMLLLAGSLILEDLRLSDIYIHSEE</sequence>
<gene>
    <name evidence="1" type="ordered locus">MTR_2g008300</name>
</gene>
<evidence type="ECO:0000313" key="1">
    <source>
        <dbReference type="EMBL" id="AES63400.1"/>
    </source>
</evidence>
<keyword evidence="3" id="KW-1185">Reference proteome</keyword>
<proteinExistence type="predicted"/>
<dbReference type="EMBL" id="CM001218">
    <property type="protein sequence ID" value="AES63400.1"/>
    <property type="molecule type" value="Genomic_DNA"/>
</dbReference>
<evidence type="ECO:0000313" key="3">
    <source>
        <dbReference type="Proteomes" id="UP000002051"/>
    </source>
</evidence>